<dbReference type="InterPro" id="IPR020802">
    <property type="entry name" value="TesA-like"/>
</dbReference>
<dbReference type="EMBL" id="JACCFS010000001">
    <property type="protein sequence ID" value="NYJ35772.1"/>
    <property type="molecule type" value="Genomic_DNA"/>
</dbReference>
<dbReference type="SMART" id="SM00824">
    <property type="entry name" value="PKS_TE"/>
    <property type="match status" value="1"/>
</dbReference>
<gene>
    <name evidence="4" type="ORF">HNR10_003653</name>
</gene>
<dbReference type="InterPro" id="IPR001031">
    <property type="entry name" value="Thioesterase"/>
</dbReference>
<evidence type="ECO:0000256" key="1">
    <source>
        <dbReference type="ARBA" id="ARBA00007169"/>
    </source>
</evidence>
<comment type="similarity">
    <text evidence="1">Belongs to the thioesterase family.</text>
</comment>
<dbReference type="GO" id="GO:0016787">
    <property type="term" value="F:hydrolase activity"/>
    <property type="evidence" value="ECO:0007669"/>
    <property type="project" value="UniProtKB-KW"/>
</dbReference>
<dbReference type="GO" id="GO:0008610">
    <property type="term" value="P:lipid biosynthetic process"/>
    <property type="evidence" value="ECO:0007669"/>
    <property type="project" value="TreeGrafter"/>
</dbReference>
<keyword evidence="2" id="KW-0378">Hydrolase</keyword>
<keyword evidence="5" id="KW-1185">Reference proteome</keyword>
<name>A0A7Z0EPY0_9ACTN</name>
<dbReference type="Gene3D" id="3.40.50.1820">
    <property type="entry name" value="alpha/beta hydrolase"/>
    <property type="match status" value="1"/>
</dbReference>
<evidence type="ECO:0000256" key="2">
    <source>
        <dbReference type="ARBA" id="ARBA00022801"/>
    </source>
</evidence>
<accession>A0A7Z0EPY0</accession>
<evidence type="ECO:0000313" key="5">
    <source>
        <dbReference type="Proteomes" id="UP000572051"/>
    </source>
</evidence>
<evidence type="ECO:0000313" key="4">
    <source>
        <dbReference type="EMBL" id="NYJ35772.1"/>
    </source>
</evidence>
<evidence type="ECO:0000259" key="3">
    <source>
        <dbReference type="SMART" id="SM00824"/>
    </source>
</evidence>
<comment type="caution">
    <text evidence="4">The sequence shown here is derived from an EMBL/GenBank/DDBJ whole genome shotgun (WGS) entry which is preliminary data.</text>
</comment>
<dbReference type="Pfam" id="PF00975">
    <property type="entry name" value="Thioesterase"/>
    <property type="match status" value="1"/>
</dbReference>
<proteinExistence type="inferred from homology"/>
<dbReference type="SUPFAM" id="SSF53474">
    <property type="entry name" value="alpha/beta-Hydrolases"/>
    <property type="match status" value="1"/>
</dbReference>
<reference evidence="4 5" key="1">
    <citation type="submission" date="2020-07" db="EMBL/GenBank/DDBJ databases">
        <title>Sequencing the genomes of 1000 actinobacteria strains.</title>
        <authorList>
            <person name="Klenk H.-P."/>
        </authorList>
    </citation>
    <scope>NUCLEOTIDE SEQUENCE [LARGE SCALE GENOMIC DNA]</scope>
    <source>
        <strain evidence="4 5">DSM 44442</strain>
    </source>
</reference>
<dbReference type="Proteomes" id="UP000572051">
    <property type="component" value="Unassembled WGS sequence"/>
</dbReference>
<protein>
    <submittedName>
        <fullName evidence="4">Surfactin synthase thioesterase subunit</fullName>
    </submittedName>
</protein>
<dbReference type="AlphaFoldDB" id="A0A7Z0EPY0"/>
<feature type="domain" description="Thioesterase TesA-like" evidence="3">
    <location>
        <begin position="20"/>
        <end position="249"/>
    </location>
</feature>
<dbReference type="PANTHER" id="PTHR11487">
    <property type="entry name" value="THIOESTERASE"/>
    <property type="match status" value="1"/>
</dbReference>
<dbReference type="RefSeq" id="WP_179825153.1">
    <property type="nucleotide sequence ID" value="NZ_JACCFS010000001.1"/>
</dbReference>
<dbReference type="InterPro" id="IPR029058">
    <property type="entry name" value="AB_hydrolase_fold"/>
</dbReference>
<sequence>MERTWFRRLAPPVDGGVRLICFPHAGGASSYYVPLARRLADTAGIDVAGVQYPGRQDRRSEPGVGDIVDLAGMVARALAAEESDRPFAFFGHSMGALVAYETARHLVRRGSPLPVRLFVSGRAAPGVGPTVADQHTDEEELVAHVRDLGGTAEAVFDDPDLRAMVMPALRSDYRALRTYAWTPGEPLDVPMTMLVGRADPVAPVELVRAWNGHSARPARMEVFEGGHFFIDGALSEVAELVAEDLKALLPVRAGGTESTV</sequence>
<dbReference type="PANTHER" id="PTHR11487:SF0">
    <property type="entry name" value="S-ACYL FATTY ACID SYNTHASE THIOESTERASE, MEDIUM CHAIN"/>
    <property type="match status" value="1"/>
</dbReference>
<organism evidence="4 5">
    <name type="scientific">Nocardiopsis aegyptia</name>
    <dbReference type="NCBI Taxonomy" id="220378"/>
    <lineage>
        <taxon>Bacteria</taxon>
        <taxon>Bacillati</taxon>
        <taxon>Actinomycetota</taxon>
        <taxon>Actinomycetes</taxon>
        <taxon>Streptosporangiales</taxon>
        <taxon>Nocardiopsidaceae</taxon>
        <taxon>Nocardiopsis</taxon>
    </lineage>
</organism>
<dbReference type="InterPro" id="IPR012223">
    <property type="entry name" value="TEII"/>
</dbReference>